<comment type="caution">
    <text evidence="2">The sequence shown here is derived from an EMBL/GenBank/DDBJ whole genome shotgun (WGS) entry which is preliminary data.</text>
</comment>
<keyword evidence="1" id="KW-0472">Membrane</keyword>
<proteinExistence type="predicted"/>
<keyword evidence="1" id="KW-0812">Transmembrane</keyword>
<dbReference type="AlphaFoldDB" id="A0A7J7K1A3"/>
<accession>A0A7J7K1A3</accession>
<dbReference type="Proteomes" id="UP000593567">
    <property type="component" value="Unassembled WGS sequence"/>
</dbReference>
<keyword evidence="3" id="KW-1185">Reference proteome</keyword>
<name>A0A7J7K1A3_BUGNE</name>
<dbReference type="EMBL" id="VXIV02001548">
    <property type="protein sequence ID" value="KAF6031987.1"/>
    <property type="molecule type" value="Genomic_DNA"/>
</dbReference>
<protein>
    <submittedName>
        <fullName evidence="2">Uncharacterized protein</fullName>
    </submittedName>
</protein>
<evidence type="ECO:0000256" key="1">
    <source>
        <dbReference type="SAM" id="Phobius"/>
    </source>
</evidence>
<gene>
    <name evidence="2" type="ORF">EB796_009709</name>
</gene>
<feature type="transmembrane region" description="Helical" evidence="1">
    <location>
        <begin position="55"/>
        <end position="74"/>
    </location>
</feature>
<reference evidence="2" key="1">
    <citation type="submission" date="2020-06" db="EMBL/GenBank/DDBJ databases">
        <title>Draft genome of Bugula neritina, a colonial animal packing powerful symbionts and potential medicines.</title>
        <authorList>
            <person name="Rayko M."/>
        </authorList>
    </citation>
    <scope>NUCLEOTIDE SEQUENCE [LARGE SCALE GENOMIC DNA]</scope>
    <source>
        <strain evidence="2">Kwan_BN1</strain>
    </source>
</reference>
<evidence type="ECO:0000313" key="3">
    <source>
        <dbReference type="Proteomes" id="UP000593567"/>
    </source>
</evidence>
<evidence type="ECO:0000313" key="2">
    <source>
        <dbReference type="EMBL" id="KAF6031987.1"/>
    </source>
</evidence>
<organism evidence="2 3">
    <name type="scientific">Bugula neritina</name>
    <name type="common">Brown bryozoan</name>
    <name type="synonym">Sertularia neritina</name>
    <dbReference type="NCBI Taxonomy" id="10212"/>
    <lineage>
        <taxon>Eukaryota</taxon>
        <taxon>Metazoa</taxon>
        <taxon>Spiralia</taxon>
        <taxon>Lophotrochozoa</taxon>
        <taxon>Bryozoa</taxon>
        <taxon>Gymnolaemata</taxon>
        <taxon>Cheilostomatida</taxon>
        <taxon>Flustrina</taxon>
        <taxon>Buguloidea</taxon>
        <taxon>Bugulidae</taxon>
        <taxon>Bugula</taxon>
    </lineage>
</organism>
<keyword evidence="1" id="KW-1133">Transmembrane helix</keyword>
<sequence>MRIVVIINYAYHIQCDCHYDYHYESRKGNENVWFGFSPTTHEVIYIKTVQLKLQLLLWLSLGMAFGRCWQLLVFCY</sequence>